<accession>A0A3S5YNI9</accession>
<dbReference type="AlphaFoldDB" id="A0A3S5YNI9"/>
<feature type="non-terminal residue" evidence="1">
    <location>
        <position position="105"/>
    </location>
</feature>
<dbReference type="PANTHER" id="PTHR35404">
    <property type="entry name" value="TRANSPOSASE OF TN10"/>
    <property type="match status" value="1"/>
</dbReference>
<dbReference type="Proteomes" id="UP000868500">
    <property type="component" value="Unassembled WGS sequence"/>
</dbReference>
<reference evidence="1" key="1">
    <citation type="submission" date="2013-09" db="EMBL/GenBank/DDBJ databases">
        <title>Salmonella enterica subsp. IIIa serovar 18:z4:z23:-.</title>
        <authorList>
            <person name="Chen Y."/>
            <person name="Li C."/>
            <person name="Mcdermott P."/>
            <person name="Zhao S."/>
        </authorList>
    </citation>
    <scope>NUCLEOTIDE SEQUENCE [LARGE SCALE GENOMIC DNA]</scope>
    <source>
        <strain evidence="1">N26626</strain>
    </source>
</reference>
<dbReference type="PANTHER" id="PTHR35404:SF8">
    <property type="entry name" value="TRANSPOSASE OF TN10"/>
    <property type="match status" value="1"/>
</dbReference>
<comment type="caution">
    <text evidence="1">The sequence shown here is derived from an EMBL/GenBank/DDBJ whole genome shotgun (WGS) entry which is preliminary data.</text>
</comment>
<sequence>MPARHVCQNFFRDALAPLHKYRQNALLDATIALINGASLTLTSIGRYLPGTAQVKNKIKRVDRLRGNESLHRNIPLIFRNIIAMLTSQLSLCVIAVDWSGYPSQE</sequence>
<gene>
    <name evidence="1" type="ORF">P298_08895</name>
</gene>
<protein>
    <recommendedName>
        <fullName evidence="2">Transposase</fullName>
    </recommendedName>
</protein>
<dbReference type="EMBL" id="AWRC01000010">
    <property type="protein sequence ID" value="OLW03656.1"/>
    <property type="molecule type" value="Genomic_DNA"/>
</dbReference>
<proteinExistence type="predicted"/>
<name>A0A3S5YNI9_SALER</name>
<evidence type="ECO:0008006" key="2">
    <source>
        <dbReference type="Google" id="ProtNLM"/>
    </source>
</evidence>
<evidence type="ECO:0000313" key="1">
    <source>
        <dbReference type="EMBL" id="OLW03656.1"/>
    </source>
</evidence>
<organism evidence="1">
    <name type="scientific">Salmonella enterica subsp. arizonae serovar 18:z4,z23:- str. CVM N26626</name>
    <dbReference type="NCBI Taxonomy" id="1395119"/>
    <lineage>
        <taxon>Bacteria</taxon>
        <taxon>Pseudomonadati</taxon>
        <taxon>Pseudomonadota</taxon>
        <taxon>Gammaproteobacteria</taxon>
        <taxon>Enterobacterales</taxon>
        <taxon>Enterobacteriaceae</taxon>
        <taxon>Salmonella</taxon>
    </lineage>
</organism>